<evidence type="ECO:0000256" key="1">
    <source>
        <dbReference type="SAM" id="MobiDB-lite"/>
    </source>
</evidence>
<evidence type="ECO:0000313" key="3">
    <source>
        <dbReference type="Proteomes" id="UP000057609"/>
    </source>
</evidence>
<dbReference type="SUPFAM" id="SSF57783">
    <property type="entry name" value="Zinc beta-ribbon"/>
    <property type="match status" value="1"/>
</dbReference>
<dbReference type="RefSeq" id="WP_039739651.1">
    <property type="nucleotide sequence ID" value="NZ_CP009788.1"/>
</dbReference>
<dbReference type="OrthoDB" id="5398525at2"/>
<feature type="compositionally biased region" description="Basic and acidic residues" evidence="1">
    <location>
        <begin position="59"/>
        <end position="70"/>
    </location>
</feature>
<accession>A0A0B5B6D9</accession>
<dbReference type="AlphaFoldDB" id="A0A0B5B6D9"/>
<sequence>MGTSTEQDTCPVCGGTSVETRNQELFCQACGPVGERAAPIHHEHFPHVGQSAAPAAETQRQERAVHHEGFPHVVSEEAEP</sequence>
<feature type="region of interest" description="Disordered" evidence="1">
    <location>
        <begin position="48"/>
        <end position="80"/>
    </location>
</feature>
<dbReference type="KEGG" id="gpi:GPICK_00790"/>
<reference evidence="2 3" key="1">
    <citation type="journal article" date="2015" name="Genome Announc.">
        <title>Complete Genome of Geobacter pickeringii G13T, a Metal-Reducing Isolate from Sedimentary Kaolin Deposits.</title>
        <authorList>
            <person name="Badalamenti J.P."/>
            <person name="Bond D.R."/>
        </authorList>
    </citation>
    <scope>NUCLEOTIDE SEQUENCE [LARGE SCALE GENOMIC DNA]</scope>
    <source>
        <strain evidence="2 3">G13</strain>
    </source>
</reference>
<dbReference type="Proteomes" id="UP000057609">
    <property type="component" value="Chromosome"/>
</dbReference>
<dbReference type="HOGENOM" id="CLU_2584751_0_0_7"/>
<dbReference type="EMBL" id="CP009788">
    <property type="protein sequence ID" value="AJE02107.1"/>
    <property type="molecule type" value="Genomic_DNA"/>
</dbReference>
<protein>
    <submittedName>
        <fullName evidence="2">Uncharacterized protein</fullName>
    </submittedName>
</protein>
<evidence type="ECO:0000313" key="2">
    <source>
        <dbReference type="EMBL" id="AJE02107.1"/>
    </source>
</evidence>
<proteinExistence type="predicted"/>
<name>A0A0B5B6D9_9BACT</name>
<organism evidence="2 3">
    <name type="scientific">Geobacter pickeringii</name>
    <dbReference type="NCBI Taxonomy" id="345632"/>
    <lineage>
        <taxon>Bacteria</taxon>
        <taxon>Pseudomonadati</taxon>
        <taxon>Thermodesulfobacteriota</taxon>
        <taxon>Desulfuromonadia</taxon>
        <taxon>Geobacterales</taxon>
        <taxon>Geobacteraceae</taxon>
        <taxon>Geobacter</taxon>
    </lineage>
</organism>
<keyword evidence="3" id="KW-1185">Reference proteome</keyword>
<gene>
    <name evidence="2" type="ORF">GPICK_00790</name>
</gene>
<dbReference type="STRING" id="345632.GPICK_00790"/>